<dbReference type="InterPro" id="IPR036388">
    <property type="entry name" value="WH-like_DNA-bd_sf"/>
</dbReference>
<evidence type="ECO:0000256" key="4">
    <source>
        <dbReference type="SAM" id="MobiDB-lite"/>
    </source>
</evidence>
<dbReference type="PROSITE" id="PS50995">
    <property type="entry name" value="HTH_MARR_2"/>
    <property type="match status" value="1"/>
</dbReference>
<dbReference type="PROSITE" id="PS01117">
    <property type="entry name" value="HTH_MARR_1"/>
    <property type="match status" value="1"/>
</dbReference>
<evidence type="ECO:0000313" key="6">
    <source>
        <dbReference type="EMBL" id="GLB66440.1"/>
    </source>
</evidence>
<name>A0ABQ5MR24_9MICC</name>
<evidence type="ECO:0000256" key="2">
    <source>
        <dbReference type="ARBA" id="ARBA00023125"/>
    </source>
</evidence>
<dbReference type="PRINTS" id="PR00598">
    <property type="entry name" value="HTHMARR"/>
</dbReference>
<dbReference type="Proteomes" id="UP001209654">
    <property type="component" value="Unassembled WGS sequence"/>
</dbReference>
<proteinExistence type="predicted"/>
<dbReference type="InterPro" id="IPR000835">
    <property type="entry name" value="HTH_MarR-typ"/>
</dbReference>
<evidence type="ECO:0000259" key="5">
    <source>
        <dbReference type="PROSITE" id="PS50995"/>
    </source>
</evidence>
<organism evidence="6 7">
    <name type="scientific">Arthrobacter mangrovi</name>
    <dbReference type="NCBI Taxonomy" id="2966350"/>
    <lineage>
        <taxon>Bacteria</taxon>
        <taxon>Bacillati</taxon>
        <taxon>Actinomycetota</taxon>
        <taxon>Actinomycetes</taxon>
        <taxon>Micrococcales</taxon>
        <taxon>Micrococcaceae</taxon>
        <taxon>Arthrobacter</taxon>
    </lineage>
</organism>
<keyword evidence="3" id="KW-0804">Transcription</keyword>
<dbReference type="SMART" id="SM00347">
    <property type="entry name" value="HTH_MARR"/>
    <property type="match status" value="1"/>
</dbReference>
<accession>A0ABQ5MR24</accession>
<dbReference type="Pfam" id="PF12802">
    <property type="entry name" value="MarR_2"/>
    <property type="match status" value="1"/>
</dbReference>
<feature type="compositionally biased region" description="Polar residues" evidence="4">
    <location>
        <begin position="111"/>
        <end position="123"/>
    </location>
</feature>
<keyword evidence="7" id="KW-1185">Reference proteome</keyword>
<reference evidence="6 7" key="1">
    <citation type="journal article" date="2023" name="Int. J. Syst. Evol. Microbiol.">
        <title>Arthrobacter mangrovi sp. nov., an actinobacterium isolated from the rhizosphere of a mangrove.</title>
        <authorList>
            <person name="Hamada M."/>
            <person name="Saitou S."/>
            <person name="Enomoto N."/>
            <person name="Nanri K."/>
            <person name="Hidaka K."/>
            <person name="Miura T."/>
            <person name="Tamura T."/>
        </authorList>
    </citation>
    <scope>NUCLEOTIDE SEQUENCE [LARGE SCALE GENOMIC DNA]</scope>
    <source>
        <strain evidence="6 7">NBRC 112813</strain>
    </source>
</reference>
<evidence type="ECO:0000256" key="3">
    <source>
        <dbReference type="ARBA" id="ARBA00023163"/>
    </source>
</evidence>
<dbReference type="Gene3D" id="1.10.10.10">
    <property type="entry name" value="Winged helix-like DNA-binding domain superfamily/Winged helix DNA-binding domain"/>
    <property type="match status" value="1"/>
</dbReference>
<dbReference type="InterPro" id="IPR036390">
    <property type="entry name" value="WH_DNA-bd_sf"/>
</dbReference>
<gene>
    <name evidence="6" type="ORF">AHIS1636_08790</name>
</gene>
<sequence length="123" mass="13000">MRLIGDAGEVRATDLADRLGIGAAALSRHIADLEASGHLKRRQDPADGRAFLLSLTDEGQTSLRAAAARRAGLLQEMLVDWSDEDAASAAATMERLAATLENSLRAKKPGQHNQQQSIAGAAK</sequence>
<protein>
    <recommendedName>
        <fullName evidence="5">HTH marR-type domain-containing protein</fullName>
    </recommendedName>
</protein>
<dbReference type="PANTHER" id="PTHR33164:SF57">
    <property type="entry name" value="MARR-FAMILY TRANSCRIPTIONAL REGULATOR"/>
    <property type="match status" value="1"/>
</dbReference>
<dbReference type="InterPro" id="IPR023187">
    <property type="entry name" value="Tscrpt_reg_MarR-type_CS"/>
</dbReference>
<evidence type="ECO:0000256" key="1">
    <source>
        <dbReference type="ARBA" id="ARBA00023015"/>
    </source>
</evidence>
<dbReference type="PANTHER" id="PTHR33164">
    <property type="entry name" value="TRANSCRIPTIONAL REGULATOR, MARR FAMILY"/>
    <property type="match status" value="1"/>
</dbReference>
<keyword evidence="1" id="KW-0805">Transcription regulation</keyword>
<comment type="caution">
    <text evidence="6">The sequence shown here is derived from an EMBL/GenBank/DDBJ whole genome shotgun (WGS) entry which is preliminary data.</text>
</comment>
<dbReference type="SUPFAM" id="SSF46785">
    <property type="entry name" value="Winged helix' DNA-binding domain"/>
    <property type="match status" value="1"/>
</dbReference>
<keyword evidence="2" id="KW-0238">DNA-binding</keyword>
<dbReference type="InterPro" id="IPR039422">
    <property type="entry name" value="MarR/SlyA-like"/>
</dbReference>
<feature type="domain" description="HTH marR-type" evidence="5">
    <location>
        <begin position="1"/>
        <end position="98"/>
    </location>
</feature>
<evidence type="ECO:0000313" key="7">
    <source>
        <dbReference type="Proteomes" id="UP001209654"/>
    </source>
</evidence>
<dbReference type="EMBL" id="BRVS01000004">
    <property type="protein sequence ID" value="GLB66440.1"/>
    <property type="molecule type" value="Genomic_DNA"/>
</dbReference>
<feature type="region of interest" description="Disordered" evidence="4">
    <location>
        <begin position="104"/>
        <end position="123"/>
    </location>
</feature>